<keyword evidence="1" id="KW-0862">Zinc</keyword>
<evidence type="ECO:0000313" key="5">
    <source>
        <dbReference type="RefSeq" id="XP_026683517.1"/>
    </source>
</evidence>
<dbReference type="PROSITE" id="PS50157">
    <property type="entry name" value="ZINC_FINGER_C2H2_2"/>
    <property type="match status" value="1"/>
</dbReference>
<keyword evidence="4" id="KW-1185">Reference proteome</keyword>
<organism evidence="4 5">
    <name type="scientific">Diaphorina citri</name>
    <name type="common">Asian citrus psyllid</name>
    <dbReference type="NCBI Taxonomy" id="121845"/>
    <lineage>
        <taxon>Eukaryota</taxon>
        <taxon>Metazoa</taxon>
        <taxon>Ecdysozoa</taxon>
        <taxon>Arthropoda</taxon>
        <taxon>Hexapoda</taxon>
        <taxon>Insecta</taxon>
        <taxon>Pterygota</taxon>
        <taxon>Neoptera</taxon>
        <taxon>Paraneoptera</taxon>
        <taxon>Hemiptera</taxon>
        <taxon>Sternorrhyncha</taxon>
        <taxon>Psylloidea</taxon>
        <taxon>Psyllidae</taxon>
        <taxon>Diaphorininae</taxon>
        <taxon>Diaphorina</taxon>
    </lineage>
</organism>
<name>A0A3Q0J4U8_DIACI</name>
<feature type="domain" description="C2H2-type" evidence="3">
    <location>
        <begin position="25"/>
        <end position="52"/>
    </location>
</feature>
<accession>A0A3Q0J4U8</accession>
<evidence type="ECO:0000256" key="2">
    <source>
        <dbReference type="SAM" id="MobiDB-lite"/>
    </source>
</evidence>
<dbReference type="Proteomes" id="UP000079169">
    <property type="component" value="Unplaced"/>
</dbReference>
<dbReference type="PROSITE" id="PS00028">
    <property type="entry name" value="ZINC_FINGER_C2H2_1"/>
    <property type="match status" value="1"/>
</dbReference>
<evidence type="ECO:0000259" key="3">
    <source>
        <dbReference type="PROSITE" id="PS50157"/>
    </source>
</evidence>
<evidence type="ECO:0000256" key="1">
    <source>
        <dbReference type="PROSITE-ProRule" id="PRU00042"/>
    </source>
</evidence>
<keyword evidence="1" id="KW-0479">Metal-binding</keyword>
<dbReference type="InterPro" id="IPR013087">
    <property type="entry name" value="Znf_C2H2_type"/>
</dbReference>
<dbReference type="SUPFAM" id="SSF57667">
    <property type="entry name" value="beta-beta-alpha zinc fingers"/>
    <property type="match status" value="1"/>
</dbReference>
<gene>
    <name evidence="5" type="primary">LOC113469795</name>
</gene>
<dbReference type="PaxDb" id="121845-A0A3Q0J4U8"/>
<keyword evidence="1" id="KW-0863">Zinc-finger</keyword>
<sequence>MCGITFLRMASLRCHLGSHRVEDNLTCGQCGEEFATEYSLELHALEHAAQEQRSKETTSAGDKLSSDKPGGKNPGAETGGENPVGENPHDLEPI</sequence>
<dbReference type="GeneID" id="113469795"/>
<dbReference type="GO" id="GO:0008270">
    <property type="term" value="F:zinc ion binding"/>
    <property type="evidence" value="ECO:0007669"/>
    <property type="project" value="UniProtKB-KW"/>
</dbReference>
<reference evidence="5" key="1">
    <citation type="submission" date="2025-08" db="UniProtKB">
        <authorList>
            <consortium name="RefSeq"/>
        </authorList>
    </citation>
    <scope>IDENTIFICATION</scope>
</reference>
<dbReference type="Gene3D" id="3.30.160.60">
    <property type="entry name" value="Classic Zinc Finger"/>
    <property type="match status" value="1"/>
</dbReference>
<dbReference type="RefSeq" id="XP_026683517.1">
    <property type="nucleotide sequence ID" value="XM_026827716.1"/>
</dbReference>
<protein>
    <submittedName>
        <fullName evidence="5">Zinc finger protein unc-98-like</fullName>
    </submittedName>
</protein>
<feature type="region of interest" description="Disordered" evidence="2">
    <location>
        <begin position="48"/>
        <end position="94"/>
    </location>
</feature>
<proteinExistence type="predicted"/>
<dbReference type="KEGG" id="dci:113469795"/>
<dbReference type="InterPro" id="IPR036236">
    <property type="entry name" value="Znf_C2H2_sf"/>
</dbReference>
<dbReference type="AlphaFoldDB" id="A0A3Q0J4U8"/>
<evidence type="ECO:0000313" key="4">
    <source>
        <dbReference type="Proteomes" id="UP000079169"/>
    </source>
</evidence>